<dbReference type="EMBL" id="JBBBZM010000097">
    <property type="protein sequence ID" value="KAL0634319.1"/>
    <property type="molecule type" value="Genomic_DNA"/>
</dbReference>
<gene>
    <name evidence="2" type="ORF">Q9L58_006722</name>
</gene>
<evidence type="ECO:0000259" key="1">
    <source>
        <dbReference type="PROSITE" id="PS50181"/>
    </source>
</evidence>
<evidence type="ECO:0000313" key="3">
    <source>
        <dbReference type="Proteomes" id="UP001447188"/>
    </source>
</evidence>
<dbReference type="InterPro" id="IPR001810">
    <property type="entry name" value="F-box_dom"/>
</dbReference>
<dbReference type="SUPFAM" id="SSF81383">
    <property type="entry name" value="F-box domain"/>
    <property type="match status" value="1"/>
</dbReference>
<reference evidence="2 3" key="1">
    <citation type="submission" date="2024-02" db="EMBL/GenBank/DDBJ databases">
        <title>Discinaceae phylogenomics.</title>
        <authorList>
            <person name="Dirks A.C."/>
            <person name="James T.Y."/>
        </authorList>
    </citation>
    <scope>NUCLEOTIDE SEQUENCE [LARGE SCALE GENOMIC DNA]</scope>
    <source>
        <strain evidence="2 3">ACD0624</strain>
    </source>
</reference>
<accession>A0ABR3GEH5</accession>
<dbReference type="Gene3D" id="3.90.530.10">
    <property type="entry name" value="XPA C-terminal domain"/>
    <property type="match status" value="1"/>
</dbReference>
<keyword evidence="3" id="KW-1185">Reference proteome</keyword>
<organism evidence="2 3">
    <name type="scientific">Discina gigas</name>
    <dbReference type="NCBI Taxonomy" id="1032678"/>
    <lineage>
        <taxon>Eukaryota</taxon>
        <taxon>Fungi</taxon>
        <taxon>Dikarya</taxon>
        <taxon>Ascomycota</taxon>
        <taxon>Pezizomycotina</taxon>
        <taxon>Pezizomycetes</taxon>
        <taxon>Pezizales</taxon>
        <taxon>Discinaceae</taxon>
        <taxon>Discina</taxon>
    </lineage>
</organism>
<dbReference type="Proteomes" id="UP001447188">
    <property type="component" value="Unassembled WGS sequence"/>
</dbReference>
<name>A0ABR3GEH5_9PEZI</name>
<sequence>MTTNPSIQELTFTVDVDMQSIRDQVGPLVLSTTKPYRAMRHKQSWVVARRINMGQREQNPDNRNMGALRNVPIEIFGMIFERMDVQTFVAMKRVCKSVKMIVESSRAHKLLGYISAAEPKSLSLFMRSGLGSFYPLPVLSVFFEKECSFCHGYGDCIFLPTMTRICLYCSDNYQEASCICMTTAMEKYSLTGVQITEAYIPLITNAIPHGNLKLLPEYMVRKHALRIYGSIARIQFEFERNKRVKMEKYEIQYLKWKSESKNFDDWIELTEMSWGTHRRSWPGHIEKHYSMEKERLKKKPKLPRQTFEVIDTHTTGREATTRRYLTRKAKVIDRYTGVSERFHYCLGCRGNVLPAQYLAIGAGGSDADVWAAQRPYLSSHGDLSEHLDTCTQVAAMRYEYQQKLVVAVQEATEHDQRMAISMAIGS</sequence>
<feature type="domain" description="F-box" evidence="1">
    <location>
        <begin position="65"/>
        <end position="111"/>
    </location>
</feature>
<proteinExistence type="predicted"/>
<dbReference type="Pfam" id="PF00646">
    <property type="entry name" value="F-box"/>
    <property type="match status" value="1"/>
</dbReference>
<comment type="caution">
    <text evidence="2">The sequence shown here is derived from an EMBL/GenBank/DDBJ whole genome shotgun (WGS) entry which is preliminary data.</text>
</comment>
<dbReference type="PROSITE" id="PS50181">
    <property type="entry name" value="FBOX"/>
    <property type="match status" value="1"/>
</dbReference>
<dbReference type="InterPro" id="IPR036047">
    <property type="entry name" value="F-box-like_dom_sf"/>
</dbReference>
<evidence type="ECO:0000313" key="2">
    <source>
        <dbReference type="EMBL" id="KAL0634319.1"/>
    </source>
</evidence>
<protein>
    <recommendedName>
        <fullName evidence="1">F-box domain-containing protein</fullName>
    </recommendedName>
</protein>
<dbReference type="InterPro" id="IPR037129">
    <property type="entry name" value="XPA_sf"/>
</dbReference>